<reference evidence="1 2" key="1">
    <citation type="submission" date="2018-11" db="EMBL/GenBank/DDBJ databases">
        <authorList>
            <consortium name="Pathogen Informatics"/>
        </authorList>
    </citation>
    <scope>NUCLEOTIDE SEQUENCE [LARGE SCALE GENOMIC DNA]</scope>
    <source>
        <strain>Denwood</strain>
        <strain evidence="2">Zambia</strain>
    </source>
</reference>
<dbReference type="InterPro" id="IPR011990">
    <property type="entry name" value="TPR-like_helical_dom_sf"/>
</dbReference>
<evidence type="ECO:0000313" key="1">
    <source>
        <dbReference type="EMBL" id="VDO72930.1"/>
    </source>
</evidence>
<protein>
    <submittedName>
        <fullName evidence="1">Uncharacterized protein</fullName>
    </submittedName>
</protein>
<name>A0A183NF92_9TREM</name>
<dbReference type="SUPFAM" id="SSF48452">
    <property type="entry name" value="TPR-like"/>
    <property type="match status" value="1"/>
</dbReference>
<organism evidence="1 2">
    <name type="scientific">Schistosoma mattheei</name>
    <dbReference type="NCBI Taxonomy" id="31246"/>
    <lineage>
        <taxon>Eukaryota</taxon>
        <taxon>Metazoa</taxon>
        <taxon>Spiralia</taxon>
        <taxon>Lophotrochozoa</taxon>
        <taxon>Platyhelminthes</taxon>
        <taxon>Trematoda</taxon>
        <taxon>Digenea</taxon>
        <taxon>Strigeidida</taxon>
        <taxon>Schistosomatoidea</taxon>
        <taxon>Schistosomatidae</taxon>
        <taxon>Schistosoma</taxon>
    </lineage>
</organism>
<proteinExistence type="predicted"/>
<dbReference type="STRING" id="31246.A0A183NF92"/>
<keyword evidence="2" id="KW-1185">Reference proteome</keyword>
<dbReference type="SMART" id="SM00028">
    <property type="entry name" value="TPR"/>
    <property type="match status" value="1"/>
</dbReference>
<dbReference type="InterPro" id="IPR019734">
    <property type="entry name" value="TPR_rpt"/>
</dbReference>
<gene>
    <name evidence="1" type="ORF">SMTD_LOCUS778</name>
</gene>
<sequence length="138" mass="16224">MHSSILKEQMTYEPIVLGRLNDALKQITHTLNIYYDHHESNYNELTNEKYNKLLADAYDCRGIIYLQLGRFQYAIDDLTNSIRLNRYSTKYLIDRGVAYFCNHQLMPAMIDFKINIDQLIGMQWLPVRDAVNSCDVQP</sequence>
<dbReference type="Gene3D" id="1.25.40.10">
    <property type="entry name" value="Tetratricopeptide repeat domain"/>
    <property type="match status" value="1"/>
</dbReference>
<dbReference type="AlphaFoldDB" id="A0A183NF92"/>
<evidence type="ECO:0000313" key="2">
    <source>
        <dbReference type="Proteomes" id="UP000269396"/>
    </source>
</evidence>
<dbReference type="Proteomes" id="UP000269396">
    <property type="component" value="Unassembled WGS sequence"/>
</dbReference>
<dbReference type="EMBL" id="UZAL01000746">
    <property type="protein sequence ID" value="VDO72930.1"/>
    <property type="molecule type" value="Genomic_DNA"/>
</dbReference>
<accession>A0A183NF92</accession>
<dbReference type="PROSITE" id="PS50005">
    <property type="entry name" value="TPR"/>
    <property type="match status" value="1"/>
</dbReference>